<evidence type="ECO:0000259" key="16">
    <source>
        <dbReference type="Pfam" id="PF02896"/>
    </source>
</evidence>
<evidence type="ECO:0000256" key="3">
    <source>
        <dbReference type="ARBA" id="ARBA00011994"/>
    </source>
</evidence>
<comment type="similarity">
    <text evidence="2 10">Belongs to the PEP-utilizing enzyme family.</text>
</comment>
<evidence type="ECO:0000256" key="13">
    <source>
        <dbReference type="PIRSR" id="PIRSR000853-3"/>
    </source>
</evidence>
<sequence length="942" mass="102803">MTTLDAKVAELLKQVDPEQLLALLGAKAASPTGSPSPHAPKKYVYYFSPTCAEGNAKMKNQLGGKGANLAEMASIGLPVPPGFTLSAELCDIFYSMGGNYPQEVKDQVASNLKKLEGETGKKFGDNNDPLLVSVRSGAAVSMPGMMDTVLNLGMNDVAVEGVAKKTGNARFAWDSYRRFIAMFSNVVKGVCGEDFEHVLETIKRKKAVENDTELDTEDLKWVVAQYKQVYKREVGDTFPQEPMAQLWASIDAVFGSWNNPRAIKYREINDIKGVLGTAVNVQSMVFGNTGDNSATGVCFSRNPSTGDNNFYGEWLVNAQGEDVVAGIRTPQQITKEASQLWAQEHNVSEAERVSKYPSMEEGMPETFKELVRVKDLLQFHYRDMQDMEFTIEDGKLYMLQTRSGKRTALAAVKIAVDMVAEGLIEDREAVMRIGDPKCLDQLLHPMIDPKIKLKPLAKGLPASPGAAVGQIVFTSEDAEEWAKAGKKVILVRVETSPEDVGGMHVANGILTARGGMTSHAAVVARGMGKCCVCGVGELKLDQGAKTCTVGKTVLSEGDFITLNGNTGEVVEGQTPLVEAALTGDFKKLMDMCDKYRTLRIRANADTPQDCRVATRFGAEGVGLCRTEHMFFTGNRIDAVREMIVADNLDQRLAALDKLAIMQKDDFVGIFTEMRGRPVTVRLLDPPLHEFVPHQSDGAEAKLLATTLKISLEKVKARIESLVESNPMLGHRGCRLGISYPEIYDMQVRAIFEAACQVKKAGVPIKAPEVMIPLVGKVDELKILKNNAIAVAEAVMQKEQCVMPYMIGTMIEVPRAAITANQIATEAEFFSFGTNDLTQMGCGFSRDDAGKFLGEYVQKGVYEYDPFQSIDQEGVGELVKIACEKGRSVRPKLKCGICGEHGGDPKSIEFFHRVGLNYVSCSPYRVPIAMLAAAQAAIRAEDE</sequence>
<feature type="binding site" evidence="12">
    <location>
        <position position="833"/>
    </location>
    <ligand>
        <name>substrate</name>
    </ligand>
</feature>
<comment type="cofactor">
    <cofactor evidence="1 10 13">
        <name>Mg(2+)</name>
        <dbReference type="ChEBI" id="CHEBI:18420"/>
    </cofactor>
</comment>
<dbReference type="Pfam" id="PF00391">
    <property type="entry name" value="PEP-utilizers"/>
    <property type="match status" value="1"/>
</dbReference>
<dbReference type="Pfam" id="PF02896">
    <property type="entry name" value="PEP-utilizers_C"/>
    <property type="match status" value="1"/>
</dbReference>
<dbReference type="SUPFAM" id="SSF51621">
    <property type="entry name" value="Phosphoenolpyruvate/pyruvate domain"/>
    <property type="match status" value="1"/>
</dbReference>
<dbReference type="Gene3D" id="1.20.80.30">
    <property type="match status" value="1"/>
</dbReference>
<dbReference type="Gene3D" id="3.30.470.20">
    <property type="entry name" value="ATP-grasp fold, B domain"/>
    <property type="match status" value="1"/>
</dbReference>
<feature type="binding site" evidence="13">
    <location>
        <position position="811"/>
    </location>
    <ligand>
        <name>Mg(2+)</name>
        <dbReference type="ChEBI" id="CHEBI:18420"/>
    </ligand>
</feature>
<dbReference type="InterPro" id="IPR040442">
    <property type="entry name" value="Pyrv_kinase-like_dom_sf"/>
</dbReference>
<dbReference type="Gene3D" id="3.50.30.10">
    <property type="entry name" value="Phosphohistidine domain"/>
    <property type="match status" value="1"/>
</dbReference>
<dbReference type="EMBL" id="HBJA01133853">
    <property type="protein sequence ID" value="CAE0834685.1"/>
    <property type="molecule type" value="Transcribed_RNA"/>
</dbReference>
<keyword evidence="7" id="KW-0418">Kinase</keyword>
<dbReference type="NCBIfam" id="TIGR01828">
    <property type="entry name" value="pyru_phos_dikin"/>
    <property type="match status" value="1"/>
</dbReference>
<feature type="domain" description="PEP-utilising enzyme C-terminal" evidence="16">
    <location>
        <begin position="582"/>
        <end position="935"/>
    </location>
</feature>
<dbReference type="InterPro" id="IPR015813">
    <property type="entry name" value="Pyrv/PenolPyrv_kinase-like_dom"/>
</dbReference>
<dbReference type="InterPro" id="IPR002192">
    <property type="entry name" value="PPDK_AMP/ATP-bd"/>
</dbReference>
<keyword evidence="5 13" id="KW-0479">Metal-binding</keyword>
<keyword evidence="4" id="KW-0808">Transferase</keyword>
<feature type="active site" description="Tele-phosphohistidine intermediate" evidence="11">
    <location>
        <position position="519"/>
    </location>
</feature>
<reference evidence="17" key="1">
    <citation type="submission" date="2021-01" db="EMBL/GenBank/DDBJ databases">
        <authorList>
            <person name="Corre E."/>
            <person name="Pelletier E."/>
            <person name="Niang G."/>
            <person name="Scheremetjew M."/>
            <person name="Finn R."/>
            <person name="Kale V."/>
            <person name="Holt S."/>
            <person name="Cochrane G."/>
            <person name="Meng A."/>
            <person name="Brown T."/>
            <person name="Cohen L."/>
        </authorList>
    </citation>
    <scope>NUCLEOTIDE SEQUENCE</scope>
    <source>
        <strain evidence="17">CCMP1594</strain>
    </source>
</reference>
<name>A0A7S4LK99_9EUGL</name>
<dbReference type="GO" id="GO:0016301">
    <property type="term" value="F:kinase activity"/>
    <property type="evidence" value="ECO:0007669"/>
    <property type="project" value="UniProtKB-UniRule"/>
</dbReference>
<dbReference type="InterPro" id="IPR010121">
    <property type="entry name" value="Pyruvate_phosphate_dikinase"/>
</dbReference>
<feature type="binding site" evidence="12">
    <location>
        <position position="625"/>
    </location>
    <ligand>
        <name>substrate</name>
    </ligand>
</feature>
<keyword evidence="6" id="KW-0547">Nucleotide-binding</keyword>
<dbReference type="InterPro" id="IPR008279">
    <property type="entry name" value="PEP-util_enz_mobile_dom"/>
</dbReference>
<feature type="binding site" evidence="12">
    <location>
        <position position="811"/>
    </location>
    <ligand>
        <name>substrate</name>
    </ligand>
</feature>
<dbReference type="SUPFAM" id="SSF56059">
    <property type="entry name" value="Glutathione synthetase ATP-binding domain-like"/>
    <property type="match status" value="1"/>
</dbReference>
<dbReference type="InterPro" id="IPR013815">
    <property type="entry name" value="ATP_grasp_subdomain_1"/>
</dbReference>
<dbReference type="PIRSF" id="PIRSF000853">
    <property type="entry name" value="PPDK"/>
    <property type="match status" value="1"/>
</dbReference>
<feature type="binding site" evidence="12">
    <location>
        <position position="834"/>
    </location>
    <ligand>
        <name>substrate</name>
    </ligand>
</feature>
<gene>
    <name evidence="17" type="ORF">EGYM00163_LOCUS45989</name>
</gene>
<dbReference type="PANTHER" id="PTHR22931">
    <property type="entry name" value="PHOSPHOENOLPYRUVATE DIKINASE-RELATED"/>
    <property type="match status" value="1"/>
</dbReference>
<dbReference type="EC" id="2.7.9.1" evidence="3 10"/>
<dbReference type="GO" id="GO:0005524">
    <property type="term" value="F:ATP binding"/>
    <property type="evidence" value="ECO:0007669"/>
    <property type="project" value="UniProtKB-UniRule"/>
</dbReference>
<accession>A0A7S4LK99</accession>
<dbReference type="Gene3D" id="3.20.20.60">
    <property type="entry name" value="Phosphoenolpyruvate-binding domains"/>
    <property type="match status" value="1"/>
</dbReference>
<feature type="active site" description="Proton donor" evidence="11">
    <location>
        <position position="897"/>
    </location>
</feature>
<evidence type="ECO:0000256" key="6">
    <source>
        <dbReference type="ARBA" id="ARBA00022741"/>
    </source>
</evidence>
<dbReference type="Gene3D" id="3.30.1490.20">
    <property type="entry name" value="ATP-grasp fold, A domain"/>
    <property type="match status" value="1"/>
</dbReference>
<evidence type="ECO:0000259" key="15">
    <source>
        <dbReference type="Pfam" id="PF01326"/>
    </source>
</evidence>
<dbReference type="PANTHER" id="PTHR22931:SF9">
    <property type="entry name" value="PYRUVATE, PHOSPHATE DIKINASE 1, CHLOROPLASTIC"/>
    <property type="match status" value="1"/>
</dbReference>
<evidence type="ECO:0000256" key="8">
    <source>
        <dbReference type="ARBA" id="ARBA00022840"/>
    </source>
</evidence>
<dbReference type="InterPro" id="IPR036637">
    <property type="entry name" value="Phosphohistidine_dom_sf"/>
</dbReference>
<evidence type="ECO:0000259" key="14">
    <source>
        <dbReference type="Pfam" id="PF00391"/>
    </source>
</evidence>
<feature type="binding site" evidence="12">
    <location>
        <position position="835"/>
    </location>
    <ligand>
        <name>substrate</name>
    </ligand>
</feature>
<feature type="binding site" evidence="12">
    <location>
        <position position="681"/>
    </location>
    <ligand>
        <name>substrate</name>
    </ligand>
</feature>
<dbReference type="SUPFAM" id="SSF52009">
    <property type="entry name" value="Phosphohistidine domain"/>
    <property type="match status" value="1"/>
</dbReference>
<evidence type="ECO:0000313" key="17">
    <source>
        <dbReference type="EMBL" id="CAE0834685.1"/>
    </source>
</evidence>
<evidence type="ECO:0000256" key="11">
    <source>
        <dbReference type="PIRSR" id="PIRSR000853-1"/>
    </source>
</evidence>
<dbReference type="PROSITE" id="PS00370">
    <property type="entry name" value="PEP_ENZYMES_PHOS_SITE"/>
    <property type="match status" value="1"/>
</dbReference>
<evidence type="ECO:0000256" key="9">
    <source>
        <dbReference type="ARBA" id="ARBA00022842"/>
    </source>
</evidence>
<evidence type="ECO:0000256" key="1">
    <source>
        <dbReference type="ARBA" id="ARBA00001946"/>
    </source>
</evidence>
<dbReference type="InterPro" id="IPR000121">
    <property type="entry name" value="PEP_util_C"/>
</dbReference>
<evidence type="ECO:0000256" key="5">
    <source>
        <dbReference type="ARBA" id="ARBA00022723"/>
    </source>
</evidence>
<evidence type="ECO:0000256" key="4">
    <source>
        <dbReference type="ARBA" id="ARBA00022679"/>
    </source>
</evidence>
<evidence type="ECO:0000256" key="10">
    <source>
        <dbReference type="PIRNR" id="PIRNR000853"/>
    </source>
</evidence>
<comment type="catalytic activity">
    <reaction evidence="10">
        <text>pyruvate + phosphate + ATP = phosphoenolpyruvate + AMP + diphosphate + H(+)</text>
        <dbReference type="Rhea" id="RHEA:10756"/>
        <dbReference type="ChEBI" id="CHEBI:15361"/>
        <dbReference type="ChEBI" id="CHEBI:15378"/>
        <dbReference type="ChEBI" id="CHEBI:30616"/>
        <dbReference type="ChEBI" id="CHEBI:33019"/>
        <dbReference type="ChEBI" id="CHEBI:43474"/>
        <dbReference type="ChEBI" id="CHEBI:58702"/>
        <dbReference type="ChEBI" id="CHEBI:456215"/>
        <dbReference type="EC" id="2.7.9.1"/>
    </reaction>
</comment>
<feature type="domain" description="PEP-utilising enzyme mobile" evidence="14">
    <location>
        <begin position="486"/>
        <end position="567"/>
    </location>
</feature>
<evidence type="ECO:0000256" key="12">
    <source>
        <dbReference type="PIRSR" id="PIRSR000853-2"/>
    </source>
</evidence>
<keyword evidence="8" id="KW-0067">ATP-binding</keyword>
<dbReference type="AlphaFoldDB" id="A0A7S4LK99"/>
<protein>
    <recommendedName>
        <fullName evidence="3 10">Pyruvate, phosphate dikinase</fullName>
        <ecNumber evidence="3 10">2.7.9.1</ecNumber>
    </recommendedName>
</protein>
<proteinExistence type="inferred from homology"/>
<dbReference type="Gene3D" id="1.10.189.10">
    <property type="entry name" value="Pyruvate Phosphate Dikinase, domain 2"/>
    <property type="match status" value="1"/>
</dbReference>
<dbReference type="GO" id="GO:0046872">
    <property type="term" value="F:metal ion binding"/>
    <property type="evidence" value="ECO:0007669"/>
    <property type="project" value="UniProtKB-UniRule"/>
</dbReference>
<dbReference type="GO" id="GO:0050242">
    <property type="term" value="F:pyruvate, phosphate dikinase activity"/>
    <property type="evidence" value="ECO:0007669"/>
    <property type="project" value="UniProtKB-UniRule"/>
</dbReference>
<feature type="domain" description="Pyruvate phosphate dikinase AMP/ATP-binding" evidence="15">
    <location>
        <begin position="103"/>
        <end position="420"/>
    </location>
</feature>
<keyword evidence="9 13" id="KW-0460">Magnesium</keyword>
<feature type="binding site" evidence="13">
    <location>
        <position position="835"/>
    </location>
    <ligand>
        <name>Mg(2+)</name>
        <dbReference type="ChEBI" id="CHEBI:18420"/>
    </ligand>
</feature>
<dbReference type="Pfam" id="PF01326">
    <property type="entry name" value="PPDK_N"/>
    <property type="match status" value="1"/>
</dbReference>
<dbReference type="InterPro" id="IPR018274">
    <property type="entry name" value="PEP_util_AS"/>
</dbReference>
<evidence type="ECO:0000256" key="2">
    <source>
        <dbReference type="ARBA" id="ARBA00007837"/>
    </source>
</evidence>
<evidence type="ECO:0000256" key="7">
    <source>
        <dbReference type="ARBA" id="ARBA00022777"/>
    </source>
</evidence>
<feature type="binding site" evidence="12">
    <location>
        <position position="832"/>
    </location>
    <ligand>
        <name>substrate</name>
    </ligand>
</feature>
<organism evidence="17">
    <name type="scientific">Eutreptiella gymnastica</name>
    <dbReference type="NCBI Taxonomy" id="73025"/>
    <lineage>
        <taxon>Eukaryota</taxon>
        <taxon>Discoba</taxon>
        <taxon>Euglenozoa</taxon>
        <taxon>Euglenida</taxon>
        <taxon>Spirocuta</taxon>
        <taxon>Euglenophyceae</taxon>
        <taxon>Eutreptiales</taxon>
        <taxon>Eutreptiaceae</taxon>
        <taxon>Eutreptiella</taxon>
    </lineage>
</organism>